<reference evidence="3 4" key="1">
    <citation type="submission" date="2018-11" db="EMBL/GenBank/DDBJ databases">
        <title>Complete Genome Sequence of Vbrio mediterranei 117-T6: a Potential Pathogen Bacteria Isolated from the Conchocelis of Pyropia.</title>
        <authorList>
            <person name="Liu Q."/>
        </authorList>
    </citation>
    <scope>NUCLEOTIDE SEQUENCE [LARGE SCALE GENOMIC DNA]</scope>
    <source>
        <strain evidence="3 4">117-T6</strain>
    </source>
</reference>
<feature type="domain" description="DUF4136" evidence="2">
    <location>
        <begin position="22"/>
        <end position="174"/>
    </location>
</feature>
<gene>
    <name evidence="3" type="ORF">ECB94_08155</name>
</gene>
<dbReference type="AlphaFoldDB" id="A0A3G4V902"/>
<keyword evidence="1" id="KW-0732">Signal</keyword>
<name>A0A3G4V902_9VIBR</name>
<dbReference type="Proteomes" id="UP000279760">
    <property type="component" value="Chromosome 1"/>
</dbReference>
<protein>
    <submittedName>
        <fullName evidence="3">DUF4136 domain-containing protein</fullName>
    </submittedName>
</protein>
<accession>A0A3G4V902</accession>
<dbReference type="Pfam" id="PF13590">
    <property type="entry name" value="DUF4136"/>
    <property type="match status" value="1"/>
</dbReference>
<evidence type="ECO:0000256" key="1">
    <source>
        <dbReference type="SAM" id="SignalP"/>
    </source>
</evidence>
<dbReference type="PROSITE" id="PS51257">
    <property type="entry name" value="PROKAR_LIPOPROTEIN"/>
    <property type="match status" value="1"/>
</dbReference>
<evidence type="ECO:0000313" key="3">
    <source>
        <dbReference type="EMBL" id="AYV21266.1"/>
    </source>
</evidence>
<sequence length="176" mass="19526">MFKAVTPFLTSLFFLIGCASDVATDYDSSTNFSAFKTYQYQENSADPVSLDGARIKKAVDNEMALRGLTLVDKNADVLVYYDILEGTELLADGPSFGFGIGSGGYNSAYGVGVRTPTRVKEKKFGKLSVELIDAKSNDVVWRSVSQRQLTETMEPADRDVFVQEQVHKMFEEYPTK</sequence>
<feature type="chain" id="PRO_5018065836" evidence="1">
    <location>
        <begin position="20"/>
        <end position="176"/>
    </location>
</feature>
<dbReference type="EMBL" id="CP033577">
    <property type="protein sequence ID" value="AYV21266.1"/>
    <property type="molecule type" value="Genomic_DNA"/>
</dbReference>
<dbReference type="InterPro" id="IPR025411">
    <property type="entry name" value="DUF4136"/>
</dbReference>
<proteinExistence type="predicted"/>
<evidence type="ECO:0000313" key="4">
    <source>
        <dbReference type="Proteomes" id="UP000279760"/>
    </source>
</evidence>
<evidence type="ECO:0000259" key="2">
    <source>
        <dbReference type="Pfam" id="PF13590"/>
    </source>
</evidence>
<organism evidence="3 4">
    <name type="scientific">Vibrio mediterranei</name>
    <dbReference type="NCBI Taxonomy" id="689"/>
    <lineage>
        <taxon>Bacteria</taxon>
        <taxon>Pseudomonadati</taxon>
        <taxon>Pseudomonadota</taxon>
        <taxon>Gammaproteobacteria</taxon>
        <taxon>Vibrionales</taxon>
        <taxon>Vibrionaceae</taxon>
        <taxon>Vibrio</taxon>
    </lineage>
</organism>
<dbReference type="Gene3D" id="3.30.160.670">
    <property type="match status" value="1"/>
</dbReference>
<dbReference type="RefSeq" id="WP_124940414.1">
    <property type="nucleotide sequence ID" value="NZ_CP033577.1"/>
</dbReference>
<feature type="signal peptide" evidence="1">
    <location>
        <begin position="1"/>
        <end position="19"/>
    </location>
</feature>